<organism evidence="2 3">
    <name type="scientific">Mycena albidolilacea</name>
    <dbReference type="NCBI Taxonomy" id="1033008"/>
    <lineage>
        <taxon>Eukaryota</taxon>
        <taxon>Fungi</taxon>
        <taxon>Dikarya</taxon>
        <taxon>Basidiomycota</taxon>
        <taxon>Agaricomycotina</taxon>
        <taxon>Agaricomycetes</taxon>
        <taxon>Agaricomycetidae</taxon>
        <taxon>Agaricales</taxon>
        <taxon>Marasmiineae</taxon>
        <taxon>Mycenaceae</taxon>
        <taxon>Mycena</taxon>
    </lineage>
</organism>
<dbReference type="EMBL" id="JARIHO010000003">
    <property type="protein sequence ID" value="KAJ7364676.1"/>
    <property type="molecule type" value="Genomic_DNA"/>
</dbReference>
<evidence type="ECO:0000313" key="2">
    <source>
        <dbReference type="EMBL" id="KAJ7364676.1"/>
    </source>
</evidence>
<evidence type="ECO:0000256" key="1">
    <source>
        <dbReference type="SAM" id="MobiDB-lite"/>
    </source>
</evidence>
<reference evidence="2" key="1">
    <citation type="submission" date="2023-03" db="EMBL/GenBank/DDBJ databases">
        <title>Massive genome expansion in bonnet fungi (Mycena s.s.) driven by repeated elements and novel gene families across ecological guilds.</title>
        <authorList>
            <consortium name="Lawrence Berkeley National Laboratory"/>
            <person name="Harder C.B."/>
            <person name="Miyauchi S."/>
            <person name="Viragh M."/>
            <person name="Kuo A."/>
            <person name="Thoen E."/>
            <person name="Andreopoulos B."/>
            <person name="Lu D."/>
            <person name="Skrede I."/>
            <person name="Drula E."/>
            <person name="Henrissat B."/>
            <person name="Morin E."/>
            <person name="Kohler A."/>
            <person name="Barry K."/>
            <person name="LaButti K."/>
            <person name="Morin E."/>
            <person name="Salamov A."/>
            <person name="Lipzen A."/>
            <person name="Mereny Z."/>
            <person name="Hegedus B."/>
            <person name="Baldrian P."/>
            <person name="Stursova M."/>
            <person name="Weitz H."/>
            <person name="Taylor A."/>
            <person name="Grigoriev I.V."/>
            <person name="Nagy L.G."/>
            <person name="Martin F."/>
            <person name="Kauserud H."/>
        </authorList>
    </citation>
    <scope>NUCLEOTIDE SEQUENCE</scope>
    <source>
        <strain evidence="2">CBHHK002</strain>
    </source>
</reference>
<feature type="region of interest" description="Disordered" evidence="1">
    <location>
        <begin position="58"/>
        <end position="127"/>
    </location>
</feature>
<protein>
    <submittedName>
        <fullName evidence="2">Uncharacterized protein</fullName>
    </submittedName>
</protein>
<accession>A0AAD7APK4</accession>
<name>A0AAD7APK4_9AGAR</name>
<dbReference type="AlphaFoldDB" id="A0AAD7APK4"/>
<comment type="caution">
    <text evidence="2">The sequence shown here is derived from an EMBL/GenBank/DDBJ whole genome shotgun (WGS) entry which is preliminary data.</text>
</comment>
<dbReference type="Proteomes" id="UP001218218">
    <property type="component" value="Unassembled WGS sequence"/>
</dbReference>
<keyword evidence="3" id="KW-1185">Reference proteome</keyword>
<proteinExistence type="predicted"/>
<sequence length="265" mass="27754">MTYDVLANGVLMCGDTCGKAQDHPGITGRQRGQWRLQWGSRTTGATLRSSGAAYSSGGIGWIGSEDQPGRVGGTGPTSTSQDGSGSYDVGTGQLTHWGYASSTGTTRKGYRKGCRRKEDDSGNSTRRQRAVRLPGIGFTWAVSCGEAEATVRAPLEVGRAVGRVAGVDNNDSTVQHWSGARKRIGGRPCTWGSTSEGWTGSTCEAVMVADQSPGWDELGWLKAAVGGRSRNTAQAGRIDLRGLRAGLAGFGRQDGLVELGRDGGI</sequence>
<gene>
    <name evidence="2" type="ORF">DFH08DRAFT_798995</name>
</gene>
<evidence type="ECO:0000313" key="3">
    <source>
        <dbReference type="Proteomes" id="UP001218218"/>
    </source>
</evidence>